<dbReference type="AlphaFoldDB" id="A0A6G1J2B0"/>
<gene>
    <name evidence="5" type="ORF">K458DRAFT_388821</name>
</gene>
<evidence type="ECO:0000256" key="4">
    <source>
        <dbReference type="SAM" id="MobiDB-lite"/>
    </source>
</evidence>
<evidence type="ECO:0000256" key="2">
    <source>
        <dbReference type="ARBA" id="ARBA00022980"/>
    </source>
</evidence>
<name>A0A6G1J2B0_9PLEO</name>
<dbReference type="OrthoDB" id="2501249at2759"/>
<evidence type="ECO:0000256" key="1">
    <source>
        <dbReference type="ARBA" id="ARBA00006640"/>
    </source>
</evidence>
<reference evidence="5" key="1">
    <citation type="journal article" date="2020" name="Stud. Mycol.">
        <title>101 Dothideomycetes genomes: a test case for predicting lifestyles and emergence of pathogens.</title>
        <authorList>
            <person name="Haridas S."/>
            <person name="Albert R."/>
            <person name="Binder M."/>
            <person name="Bloem J."/>
            <person name="Labutti K."/>
            <person name="Salamov A."/>
            <person name="Andreopoulos B."/>
            <person name="Baker S."/>
            <person name="Barry K."/>
            <person name="Bills G."/>
            <person name="Bluhm B."/>
            <person name="Cannon C."/>
            <person name="Castanera R."/>
            <person name="Culley D."/>
            <person name="Daum C."/>
            <person name="Ezra D."/>
            <person name="Gonzalez J."/>
            <person name="Henrissat B."/>
            <person name="Kuo A."/>
            <person name="Liang C."/>
            <person name="Lipzen A."/>
            <person name="Lutzoni F."/>
            <person name="Magnuson J."/>
            <person name="Mondo S."/>
            <person name="Nolan M."/>
            <person name="Ohm R."/>
            <person name="Pangilinan J."/>
            <person name="Park H.-J."/>
            <person name="Ramirez L."/>
            <person name="Alfaro M."/>
            <person name="Sun H."/>
            <person name="Tritt A."/>
            <person name="Yoshinaga Y."/>
            <person name="Zwiers L.-H."/>
            <person name="Turgeon B."/>
            <person name="Goodwin S."/>
            <person name="Spatafora J."/>
            <person name="Crous P."/>
            <person name="Grigoriev I."/>
        </authorList>
    </citation>
    <scope>NUCLEOTIDE SEQUENCE</scope>
    <source>
        <strain evidence="5">CBS 122367</strain>
    </source>
</reference>
<evidence type="ECO:0000256" key="3">
    <source>
        <dbReference type="ARBA" id="ARBA00023274"/>
    </source>
</evidence>
<dbReference type="GO" id="GO:0005763">
    <property type="term" value="C:mitochondrial small ribosomal subunit"/>
    <property type="evidence" value="ECO:0007669"/>
    <property type="project" value="TreeGrafter"/>
</dbReference>
<feature type="region of interest" description="Disordered" evidence="4">
    <location>
        <begin position="39"/>
        <end position="103"/>
    </location>
</feature>
<keyword evidence="3" id="KW-0687">Ribonucleoprotein</keyword>
<evidence type="ECO:0008006" key="7">
    <source>
        <dbReference type="Google" id="ProtNLM"/>
    </source>
</evidence>
<protein>
    <recommendedName>
        <fullName evidence="7">Ribosomal protein S21</fullName>
    </recommendedName>
</protein>
<dbReference type="PANTHER" id="PTHR41237:SF1">
    <property type="entry name" value="SMALL RIBOSOMAL SUBUNIT PROTEIN BS21M"/>
    <property type="match status" value="1"/>
</dbReference>
<organism evidence="5 6">
    <name type="scientific">Lentithecium fluviatile CBS 122367</name>
    <dbReference type="NCBI Taxonomy" id="1168545"/>
    <lineage>
        <taxon>Eukaryota</taxon>
        <taxon>Fungi</taxon>
        <taxon>Dikarya</taxon>
        <taxon>Ascomycota</taxon>
        <taxon>Pezizomycotina</taxon>
        <taxon>Dothideomycetes</taxon>
        <taxon>Pleosporomycetidae</taxon>
        <taxon>Pleosporales</taxon>
        <taxon>Massarineae</taxon>
        <taxon>Lentitheciaceae</taxon>
        <taxon>Lentithecium</taxon>
    </lineage>
</organism>
<dbReference type="GO" id="GO:0003735">
    <property type="term" value="F:structural constituent of ribosome"/>
    <property type="evidence" value="ECO:0007669"/>
    <property type="project" value="InterPro"/>
</dbReference>
<evidence type="ECO:0000313" key="5">
    <source>
        <dbReference type="EMBL" id="KAF2684353.1"/>
    </source>
</evidence>
<keyword evidence="6" id="KW-1185">Reference proteome</keyword>
<dbReference type="PANTHER" id="PTHR41237">
    <property type="entry name" value="37S RIBOSOMAL PROTEIN MRP21, MITOCHONDRIAL"/>
    <property type="match status" value="1"/>
</dbReference>
<dbReference type="InterPro" id="IPR052837">
    <property type="entry name" value="Mitoribosomal_bS21"/>
</dbReference>
<dbReference type="EMBL" id="MU005581">
    <property type="protein sequence ID" value="KAF2684353.1"/>
    <property type="molecule type" value="Genomic_DNA"/>
</dbReference>
<keyword evidence="2" id="KW-0689">Ribosomal protein</keyword>
<dbReference type="InterPro" id="IPR001911">
    <property type="entry name" value="Ribosomal_bS21"/>
</dbReference>
<proteinExistence type="inferred from homology"/>
<feature type="compositionally biased region" description="Polar residues" evidence="4">
    <location>
        <begin position="39"/>
        <end position="48"/>
    </location>
</feature>
<dbReference type="GO" id="GO:0070124">
    <property type="term" value="P:mitochondrial translational initiation"/>
    <property type="evidence" value="ECO:0007669"/>
    <property type="project" value="TreeGrafter"/>
</dbReference>
<accession>A0A6G1J2B0</accession>
<dbReference type="Pfam" id="PF01165">
    <property type="entry name" value="Ribosomal_S21"/>
    <property type="match status" value="1"/>
</dbReference>
<sequence>MGSRSIGELLLRPTALSRLPFSQTSPSARLIVSSWSSTRALTNSTPSHAAQPPPRSREESSNEHPPQAPTKEVANPFADFLPTPGTPQRSKPRSSSDDVSQGIDSIFSTMNNSRFTRIAPAAPRASAATSSDELDAARTSHLFGADWSRPGAGGMHRRKPLDLNTMDGLSDLFNEPVPPVPEIPESEKNYPRLNPSYGRQINLDLSRGRDLVRGINMLGSLTARNKVKADFMKQRFHERPGLKRKRLKSERWRARFKIGFQNVTSRVTELTRKGW</sequence>
<evidence type="ECO:0000313" key="6">
    <source>
        <dbReference type="Proteomes" id="UP000799291"/>
    </source>
</evidence>
<dbReference type="Proteomes" id="UP000799291">
    <property type="component" value="Unassembled WGS sequence"/>
</dbReference>
<comment type="similarity">
    <text evidence="1">Belongs to the bacterial ribosomal protein bS21 family.</text>
</comment>